<protein>
    <submittedName>
        <fullName evidence="1">Uncharacterized protein</fullName>
    </submittedName>
</protein>
<proteinExistence type="predicted"/>
<keyword evidence="2" id="KW-1185">Reference proteome</keyword>
<dbReference type="EMBL" id="QJKJ01005839">
    <property type="protein sequence ID" value="RDX88797.1"/>
    <property type="molecule type" value="Genomic_DNA"/>
</dbReference>
<dbReference type="AlphaFoldDB" id="A0A371GE23"/>
<reference evidence="1" key="1">
    <citation type="submission" date="2018-05" db="EMBL/GenBank/DDBJ databases">
        <title>Draft genome of Mucuna pruriens seed.</title>
        <authorList>
            <person name="Nnadi N.E."/>
            <person name="Vos R."/>
            <person name="Hasami M.H."/>
            <person name="Devisetty U.K."/>
            <person name="Aguiy J.C."/>
        </authorList>
    </citation>
    <scope>NUCLEOTIDE SEQUENCE [LARGE SCALE GENOMIC DNA]</scope>
    <source>
        <strain evidence="1">JCA_2017</strain>
    </source>
</reference>
<organism evidence="1 2">
    <name type="scientific">Mucuna pruriens</name>
    <name type="common">Velvet bean</name>
    <name type="synonym">Dolichos pruriens</name>
    <dbReference type="NCBI Taxonomy" id="157652"/>
    <lineage>
        <taxon>Eukaryota</taxon>
        <taxon>Viridiplantae</taxon>
        <taxon>Streptophyta</taxon>
        <taxon>Embryophyta</taxon>
        <taxon>Tracheophyta</taxon>
        <taxon>Spermatophyta</taxon>
        <taxon>Magnoliopsida</taxon>
        <taxon>eudicotyledons</taxon>
        <taxon>Gunneridae</taxon>
        <taxon>Pentapetalae</taxon>
        <taxon>rosids</taxon>
        <taxon>fabids</taxon>
        <taxon>Fabales</taxon>
        <taxon>Fabaceae</taxon>
        <taxon>Papilionoideae</taxon>
        <taxon>50 kb inversion clade</taxon>
        <taxon>NPAAA clade</taxon>
        <taxon>indigoferoid/millettioid clade</taxon>
        <taxon>Phaseoleae</taxon>
        <taxon>Mucuna</taxon>
    </lineage>
</organism>
<name>A0A371GE23_MUCPR</name>
<accession>A0A371GE23</accession>
<dbReference type="Proteomes" id="UP000257109">
    <property type="component" value="Unassembled WGS sequence"/>
</dbReference>
<comment type="caution">
    <text evidence="1">The sequence shown here is derived from an EMBL/GenBank/DDBJ whole genome shotgun (WGS) entry which is preliminary data.</text>
</comment>
<gene>
    <name evidence="1" type="ORF">CR513_29563</name>
</gene>
<sequence length="66" mass="7978">MVMIVQLGFHLVSEQFWTNIRVLHIFKIRARLSRQIELYNFNDYQILGGGGNQKIKLKYQQRRQEL</sequence>
<evidence type="ECO:0000313" key="1">
    <source>
        <dbReference type="EMBL" id="RDX88797.1"/>
    </source>
</evidence>
<evidence type="ECO:0000313" key="2">
    <source>
        <dbReference type="Proteomes" id="UP000257109"/>
    </source>
</evidence>
<feature type="non-terminal residue" evidence="1">
    <location>
        <position position="1"/>
    </location>
</feature>